<keyword evidence="2" id="KW-0472">Membrane</keyword>
<keyword evidence="4" id="KW-0732">Signal</keyword>
<evidence type="ECO:0000256" key="2">
    <source>
        <dbReference type="ARBA" id="ARBA00023136"/>
    </source>
</evidence>
<dbReference type="RefSeq" id="WP_188442989.1">
    <property type="nucleotide sequence ID" value="NZ_BMGK01000012.1"/>
</dbReference>
<evidence type="ECO:0000256" key="3">
    <source>
        <dbReference type="ARBA" id="ARBA00023237"/>
    </source>
</evidence>
<dbReference type="Gene3D" id="2.170.130.10">
    <property type="entry name" value="TonB-dependent receptor, plug domain"/>
    <property type="match status" value="1"/>
</dbReference>
<feature type="domain" description="TonB-dependent receptor plug" evidence="5">
    <location>
        <begin position="127"/>
        <end position="218"/>
    </location>
</feature>
<sequence length="716" mass="80863">MKLVVLFILLLTVTRFSAQTTISGVVYDGKRTPISGANVFLQGTYDGTISEADGHFLFTTDSKGFQTLQISYVSYETKHLTVDVQQMQNLSIQLREDVATLGAVTLSAGTFEAGDKARTSVLKPLDIVTTAGAAGDIVAALQTLPGTQTVGESGRLFVRGGEAGETQTFIDGIRVAQPYGASAQNIPTRGRFSPFLFSGMSFSTGGYSAEYGEALSGVLLMDTKNEVEQNQTEISLMSVGVGLGHSFKGKNSSLSINTAYINLEPYQLAVPQRLDWNRAFQSLSGETVYRKHFDKGLFKAYAAYDSSSFDFNRETINQETTERIELNNQNLYVNTSYKSYWNNNWQYFSGMSYGFSSNSISPDFINIKNKEHALHLKSKLSRRFSNRFKIFAGGELFYTQFDEQFQEQGFKLNSGYTSTIVGLFSEASIFFSKRFATQIGIRFQHDALLNESSVSPRLSLAYKSGEHAQFSLAYGQFSQAPNQEYLKYNTSLSLENTAHYILNYQYAHNHRTLRLEGYYKQYQDLVRFESEQELFNSGFTNEGSGYAGGLDVFWRDGKSFKNTEYWVSYSFIDTKRLYRDFPNKATPSFVAQHTASVVLKHWVQEWRSQLGFSHTFHSGRPFNNPNETIFMNGETNSYHSTGFNWAYLLSEQKILYFSVSNIMGTKNIFGYEYANTPGEDGFYNRKAITPTADRFFFIGFFWTISEDKKSNQLDKL</sequence>
<proteinExistence type="predicted"/>
<evidence type="ECO:0000313" key="7">
    <source>
        <dbReference type="Proteomes" id="UP000652231"/>
    </source>
</evidence>
<evidence type="ECO:0000313" key="6">
    <source>
        <dbReference type="EMBL" id="GGE00201.1"/>
    </source>
</evidence>
<dbReference type="Gene3D" id="2.40.170.20">
    <property type="entry name" value="TonB-dependent receptor, beta-barrel domain"/>
    <property type="match status" value="1"/>
</dbReference>
<dbReference type="InterPro" id="IPR037066">
    <property type="entry name" value="Plug_dom_sf"/>
</dbReference>
<evidence type="ECO:0000256" key="1">
    <source>
        <dbReference type="ARBA" id="ARBA00004442"/>
    </source>
</evidence>
<feature type="signal peptide" evidence="4">
    <location>
        <begin position="1"/>
        <end position="18"/>
    </location>
</feature>
<dbReference type="Pfam" id="PF07715">
    <property type="entry name" value="Plug"/>
    <property type="match status" value="1"/>
</dbReference>
<feature type="chain" id="PRO_5035182544" evidence="4">
    <location>
        <begin position="19"/>
        <end position="716"/>
    </location>
</feature>
<evidence type="ECO:0000256" key="4">
    <source>
        <dbReference type="SAM" id="SignalP"/>
    </source>
</evidence>
<gene>
    <name evidence="6" type="ORF">GCM10011312_24620</name>
</gene>
<dbReference type="Gene3D" id="2.60.40.1120">
    <property type="entry name" value="Carboxypeptidase-like, regulatory domain"/>
    <property type="match status" value="1"/>
</dbReference>
<dbReference type="SUPFAM" id="SSF49464">
    <property type="entry name" value="Carboxypeptidase regulatory domain-like"/>
    <property type="match status" value="1"/>
</dbReference>
<keyword evidence="7" id="KW-1185">Reference proteome</keyword>
<accession>A0A8J2VCC4</accession>
<name>A0A8J2VCC4_9FLAO</name>
<dbReference type="InterPro" id="IPR008969">
    <property type="entry name" value="CarboxyPept-like_regulatory"/>
</dbReference>
<keyword evidence="6" id="KW-0675">Receptor</keyword>
<dbReference type="Proteomes" id="UP000652231">
    <property type="component" value="Unassembled WGS sequence"/>
</dbReference>
<dbReference type="SUPFAM" id="SSF56935">
    <property type="entry name" value="Porins"/>
    <property type="match status" value="1"/>
</dbReference>
<dbReference type="InterPro" id="IPR012910">
    <property type="entry name" value="Plug_dom"/>
</dbReference>
<keyword evidence="3" id="KW-0998">Cell outer membrane</keyword>
<comment type="subcellular location">
    <subcellularLocation>
        <location evidence="1">Cell outer membrane</location>
    </subcellularLocation>
</comment>
<dbReference type="EMBL" id="BMGK01000012">
    <property type="protein sequence ID" value="GGE00201.1"/>
    <property type="molecule type" value="Genomic_DNA"/>
</dbReference>
<comment type="caution">
    <text evidence="6">The sequence shown here is derived from an EMBL/GenBank/DDBJ whole genome shotgun (WGS) entry which is preliminary data.</text>
</comment>
<protein>
    <submittedName>
        <fullName evidence="6">TonB-dependent receptor</fullName>
    </submittedName>
</protein>
<dbReference type="InterPro" id="IPR036942">
    <property type="entry name" value="Beta-barrel_TonB_sf"/>
</dbReference>
<organism evidence="6 7">
    <name type="scientific">Planktosalinus lacus</name>
    <dbReference type="NCBI Taxonomy" id="1526573"/>
    <lineage>
        <taxon>Bacteria</taxon>
        <taxon>Pseudomonadati</taxon>
        <taxon>Bacteroidota</taxon>
        <taxon>Flavobacteriia</taxon>
        <taxon>Flavobacteriales</taxon>
        <taxon>Flavobacteriaceae</taxon>
        <taxon>Planktosalinus</taxon>
    </lineage>
</organism>
<reference evidence="6" key="2">
    <citation type="submission" date="2020-09" db="EMBL/GenBank/DDBJ databases">
        <authorList>
            <person name="Sun Q."/>
            <person name="Zhou Y."/>
        </authorList>
    </citation>
    <scope>NUCLEOTIDE SEQUENCE</scope>
    <source>
        <strain evidence="6">CGMCC 1.12924</strain>
    </source>
</reference>
<dbReference type="GO" id="GO:0009279">
    <property type="term" value="C:cell outer membrane"/>
    <property type="evidence" value="ECO:0007669"/>
    <property type="project" value="UniProtKB-SubCell"/>
</dbReference>
<dbReference type="Pfam" id="PF13715">
    <property type="entry name" value="CarbopepD_reg_2"/>
    <property type="match status" value="1"/>
</dbReference>
<reference evidence="6" key="1">
    <citation type="journal article" date="2014" name="Int. J. Syst. Evol. Microbiol.">
        <title>Complete genome sequence of Corynebacterium casei LMG S-19264T (=DSM 44701T), isolated from a smear-ripened cheese.</title>
        <authorList>
            <consortium name="US DOE Joint Genome Institute (JGI-PGF)"/>
            <person name="Walter F."/>
            <person name="Albersmeier A."/>
            <person name="Kalinowski J."/>
            <person name="Ruckert C."/>
        </authorList>
    </citation>
    <scope>NUCLEOTIDE SEQUENCE</scope>
    <source>
        <strain evidence="6">CGMCC 1.12924</strain>
    </source>
</reference>
<evidence type="ECO:0000259" key="5">
    <source>
        <dbReference type="Pfam" id="PF07715"/>
    </source>
</evidence>
<dbReference type="AlphaFoldDB" id="A0A8J2VCC4"/>